<protein>
    <submittedName>
        <fullName evidence="1">Uncharacterized protein</fullName>
    </submittedName>
</protein>
<keyword evidence="2" id="KW-1185">Reference proteome</keyword>
<reference evidence="1 2" key="1">
    <citation type="journal article" date="2012" name="J. Bacteriol.">
        <title>Draft genome of Streptomyces tsukubaensis NRRL 18488, the producer of the clinically important immunosuppressant tacrolimus (FK506).</title>
        <authorList>
            <person name="Barreiro C."/>
            <person name="Prieto C."/>
            <person name="Sola-Landa A."/>
            <person name="Solera E."/>
            <person name="Martinez-Castro M."/>
            <person name="Perez-Redondo R."/>
            <person name="Garcia-Estrada C."/>
            <person name="Aparicio J.F."/>
            <person name="Fernandez-Martinez L.T."/>
            <person name="Santos-Aberturas J."/>
            <person name="Salehi-Najafabadi Z."/>
            <person name="Rodriguez-Garcia A."/>
            <person name="Tauch A."/>
            <person name="Martin J.F."/>
        </authorList>
    </citation>
    <scope>NUCLEOTIDE SEQUENCE [LARGE SCALE GENOMIC DNA]</scope>
    <source>
        <strain evidence="2">DSM 42081 / NBRC 108919 / NRRL 18488 / 9993</strain>
    </source>
</reference>
<gene>
    <name evidence="1" type="ORF">STSU_025915</name>
</gene>
<name>I2MXD7_STRT9</name>
<dbReference type="Proteomes" id="UP000005940">
    <property type="component" value="Chromosome"/>
</dbReference>
<organism evidence="1 2">
    <name type="scientific">Streptomyces tsukubensis (strain DSM 42081 / NBRC 108919 / NRRL 18488 / 9993)</name>
    <dbReference type="NCBI Taxonomy" id="1114943"/>
    <lineage>
        <taxon>Bacteria</taxon>
        <taxon>Bacillati</taxon>
        <taxon>Actinomycetota</taxon>
        <taxon>Actinomycetes</taxon>
        <taxon>Kitasatosporales</taxon>
        <taxon>Streptomycetaceae</taxon>
        <taxon>Streptomyces</taxon>
    </lineage>
</organism>
<proteinExistence type="predicted"/>
<accession>I2MXD7</accession>
<evidence type="ECO:0000313" key="2">
    <source>
        <dbReference type="Proteomes" id="UP000005940"/>
    </source>
</evidence>
<sequence>MGGGPTAGAVSKEGLTKAAIGAKDIPGHTVAATGVTAVTGKDVTVSDDDKDCLPVAHALAGVPVGKTRSTTPGQQVTGSGVTTTVTLGLYEGQGGQSAMELLSGALETCAGGFEASVKGAPQQLTDVKADLAPQGAEQAMAYTAEVEKAGKTVPVKVVVFRKGTTVGYLSATGTPGKKLTFPTKVFEAQLVKLA</sequence>
<dbReference type="AlphaFoldDB" id="I2MXD7"/>
<evidence type="ECO:0000313" key="1">
    <source>
        <dbReference type="EMBL" id="QKM70053.1"/>
    </source>
</evidence>
<dbReference type="EMBL" id="CP029159">
    <property type="protein sequence ID" value="QKM70053.1"/>
    <property type="molecule type" value="Genomic_DNA"/>
</dbReference>